<dbReference type="EMBL" id="LAZR01016143">
    <property type="protein sequence ID" value="KKM05774.1"/>
    <property type="molecule type" value="Genomic_DNA"/>
</dbReference>
<proteinExistence type="predicted"/>
<organism evidence="1">
    <name type="scientific">marine sediment metagenome</name>
    <dbReference type="NCBI Taxonomy" id="412755"/>
    <lineage>
        <taxon>unclassified sequences</taxon>
        <taxon>metagenomes</taxon>
        <taxon>ecological metagenomes</taxon>
    </lineage>
</organism>
<dbReference type="Gene3D" id="1.10.3210.10">
    <property type="entry name" value="Hypothetical protein af1432"/>
    <property type="match status" value="1"/>
</dbReference>
<dbReference type="Pfam" id="PF12917">
    <property type="entry name" value="YfbR-like"/>
    <property type="match status" value="1"/>
</dbReference>
<protein>
    <recommendedName>
        <fullName evidence="2">HD/PDEase domain-containing protein</fullName>
    </recommendedName>
</protein>
<evidence type="ECO:0000313" key="1">
    <source>
        <dbReference type="EMBL" id="KKM05774.1"/>
    </source>
</evidence>
<gene>
    <name evidence="1" type="ORF">LCGC14_1750690</name>
</gene>
<dbReference type="SUPFAM" id="SSF109604">
    <property type="entry name" value="HD-domain/PDEase-like"/>
    <property type="match status" value="1"/>
</dbReference>
<comment type="caution">
    <text evidence="1">The sequence shown here is derived from an EMBL/GenBank/DDBJ whole genome shotgun (WGS) entry which is preliminary data.</text>
</comment>
<reference evidence="1" key="1">
    <citation type="journal article" date="2015" name="Nature">
        <title>Complex archaea that bridge the gap between prokaryotes and eukaryotes.</title>
        <authorList>
            <person name="Spang A."/>
            <person name="Saw J.H."/>
            <person name="Jorgensen S.L."/>
            <person name="Zaremba-Niedzwiedzka K."/>
            <person name="Martijn J."/>
            <person name="Lind A.E."/>
            <person name="van Eijk R."/>
            <person name="Schleper C."/>
            <person name="Guy L."/>
            <person name="Ettema T.J."/>
        </authorList>
    </citation>
    <scope>NUCLEOTIDE SEQUENCE</scope>
</reference>
<accession>A0A0F9H413</accession>
<evidence type="ECO:0008006" key="2">
    <source>
        <dbReference type="Google" id="ProtNLM"/>
    </source>
</evidence>
<name>A0A0F9H413_9ZZZZ</name>
<sequence>MRPYIITCTERFFNFNAPHPSQIYIEDIATGLSNICRWGGQSYQFYSVAEHSLLVEKLIEEEGKHPKLRMAALLHDAAEAYLGDIPSPIKARTMIGEQSYHQLEKEVLRAIADALDLNYYLFENSLIAEADSDAFTVEAYKLFPSKAYMFTVGEPKEIDIEFMSPEKAKQQFIKKYYALHKLLTDADS</sequence>
<dbReference type="AlphaFoldDB" id="A0A0F9H413"/>